<dbReference type="EMBL" id="JBHUFV010000055">
    <property type="protein sequence ID" value="MFD1937128.1"/>
    <property type="molecule type" value="Genomic_DNA"/>
</dbReference>
<evidence type="ECO:0000256" key="1">
    <source>
        <dbReference type="SAM" id="MobiDB-lite"/>
    </source>
</evidence>
<keyword evidence="2" id="KW-0732">Signal</keyword>
<gene>
    <name evidence="3" type="ORF">ACFSKW_37220</name>
</gene>
<accession>A0ABW4T555</accession>
<comment type="caution">
    <text evidence="3">The sequence shown here is derived from an EMBL/GenBank/DDBJ whole genome shotgun (WGS) entry which is preliminary data.</text>
</comment>
<sequence length="106" mass="11220">MAKHFTFMIACAAVLSTVIPGAAGYFSARMEAVESAERRVAMMEARLANKIEMVSLPRPCSPGPATRLKVKRPPSRAFVPAPGTGGERHARQDQSEPITPGVAGGD</sequence>
<evidence type="ECO:0000256" key="2">
    <source>
        <dbReference type="SAM" id="SignalP"/>
    </source>
</evidence>
<keyword evidence="4" id="KW-1185">Reference proteome</keyword>
<feature type="region of interest" description="Disordered" evidence="1">
    <location>
        <begin position="58"/>
        <end position="106"/>
    </location>
</feature>
<feature type="chain" id="PRO_5046676147" description="Cell division protein FtsL" evidence="2">
    <location>
        <begin position="23"/>
        <end position="106"/>
    </location>
</feature>
<proteinExistence type="predicted"/>
<evidence type="ECO:0000313" key="3">
    <source>
        <dbReference type="EMBL" id="MFD1937128.1"/>
    </source>
</evidence>
<organism evidence="3 4">
    <name type="scientific">Nonomuraea mangrovi</name>
    <dbReference type="NCBI Taxonomy" id="2316207"/>
    <lineage>
        <taxon>Bacteria</taxon>
        <taxon>Bacillati</taxon>
        <taxon>Actinomycetota</taxon>
        <taxon>Actinomycetes</taxon>
        <taxon>Streptosporangiales</taxon>
        <taxon>Streptosporangiaceae</taxon>
        <taxon>Nonomuraea</taxon>
    </lineage>
</organism>
<feature type="signal peptide" evidence="2">
    <location>
        <begin position="1"/>
        <end position="22"/>
    </location>
</feature>
<dbReference type="Proteomes" id="UP001597368">
    <property type="component" value="Unassembled WGS sequence"/>
</dbReference>
<evidence type="ECO:0000313" key="4">
    <source>
        <dbReference type="Proteomes" id="UP001597368"/>
    </source>
</evidence>
<reference evidence="4" key="1">
    <citation type="journal article" date="2019" name="Int. J. Syst. Evol. Microbiol.">
        <title>The Global Catalogue of Microorganisms (GCM) 10K type strain sequencing project: providing services to taxonomists for standard genome sequencing and annotation.</title>
        <authorList>
            <consortium name="The Broad Institute Genomics Platform"/>
            <consortium name="The Broad Institute Genome Sequencing Center for Infectious Disease"/>
            <person name="Wu L."/>
            <person name="Ma J."/>
        </authorList>
    </citation>
    <scope>NUCLEOTIDE SEQUENCE [LARGE SCALE GENOMIC DNA]</scope>
    <source>
        <strain evidence="4">ICMP 6774ER</strain>
    </source>
</reference>
<protein>
    <recommendedName>
        <fullName evidence="5">Cell division protein FtsL</fullName>
    </recommendedName>
</protein>
<dbReference type="RefSeq" id="WP_379578029.1">
    <property type="nucleotide sequence ID" value="NZ_JBHUFV010000055.1"/>
</dbReference>
<name>A0ABW4T555_9ACTN</name>
<evidence type="ECO:0008006" key="5">
    <source>
        <dbReference type="Google" id="ProtNLM"/>
    </source>
</evidence>